<name>A0ABS2JS36_9GAMM</name>
<dbReference type="PANTHER" id="PTHR46796:SF14">
    <property type="entry name" value="TRANSCRIPTIONAL REGULATORY PROTEIN"/>
    <property type="match status" value="1"/>
</dbReference>
<keyword evidence="1" id="KW-0805">Transcription regulation</keyword>
<dbReference type="Proteomes" id="UP001430065">
    <property type="component" value="Unassembled WGS sequence"/>
</dbReference>
<dbReference type="RefSeq" id="WP_204636304.1">
    <property type="nucleotide sequence ID" value="NZ_JADIKC010000005.1"/>
</dbReference>
<evidence type="ECO:0000256" key="2">
    <source>
        <dbReference type="ARBA" id="ARBA00023125"/>
    </source>
</evidence>
<organism evidence="5 6">
    <name type="scientific">Dyella kyungheensis</name>
    <dbReference type="NCBI Taxonomy" id="1242174"/>
    <lineage>
        <taxon>Bacteria</taxon>
        <taxon>Pseudomonadati</taxon>
        <taxon>Pseudomonadota</taxon>
        <taxon>Gammaproteobacteria</taxon>
        <taxon>Lysobacterales</taxon>
        <taxon>Rhodanobacteraceae</taxon>
        <taxon>Dyella</taxon>
    </lineage>
</organism>
<dbReference type="PANTHER" id="PTHR46796">
    <property type="entry name" value="HTH-TYPE TRANSCRIPTIONAL ACTIVATOR RHAS-RELATED"/>
    <property type="match status" value="1"/>
</dbReference>
<dbReference type="PROSITE" id="PS01124">
    <property type="entry name" value="HTH_ARAC_FAMILY_2"/>
    <property type="match status" value="1"/>
</dbReference>
<evidence type="ECO:0000256" key="1">
    <source>
        <dbReference type="ARBA" id="ARBA00023015"/>
    </source>
</evidence>
<dbReference type="InterPro" id="IPR050204">
    <property type="entry name" value="AraC_XylS_family_regulators"/>
</dbReference>
<dbReference type="SUPFAM" id="SSF46689">
    <property type="entry name" value="Homeodomain-like"/>
    <property type="match status" value="2"/>
</dbReference>
<evidence type="ECO:0000313" key="5">
    <source>
        <dbReference type="EMBL" id="MBM7121845.1"/>
    </source>
</evidence>
<evidence type="ECO:0000256" key="3">
    <source>
        <dbReference type="ARBA" id="ARBA00023163"/>
    </source>
</evidence>
<proteinExistence type="predicted"/>
<keyword evidence="3" id="KW-0804">Transcription</keyword>
<comment type="caution">
    <text evidence="5">The sequence shown here is derived from an EMBL/GenBank/DDBJ whole genome shotgun (WGS) entry which is preliminary data.</text>
</comment>
<dbReference type="InterPro" id="IPR018060">
    <property type="entry name" value="HTH_AraC"/>
</dbReference>
<evidence type="ECO:0000259" key="4">
    <source>
        <dbReference type="PROSITE" id="PS01124"/>
    </source>
</evidence>
<feature type="domain" description="HTH araC/xylS-type" evidence="4">
    <location>
        <begin position="209"/>
        <end position="307"/>
    </location>
</feature>
<gene>
    <name evidence="5" type="ORF">ISP20_11835</name>
</gene>
<keyword evidence="6" id="KW-1185">Reference proteome</keyword>
<keyword evidence="2" id="KW-0238">DNA-binding</keyword>
<dbReference type="Gene3D" id="1.10.10.60">
    <property type="entry name" value="Homeodomain-like"/>
    <property type="match status" value="2"/>
</dbReference>
<dbReference type="PRINTS" id="PR00032">
    <property type="entry name" value="HTHARAC"/>
</dbReference>
<protein>
    <submittedName>
        <fullName evidence="5">Helix-turn-helix transcriptional regulator</fullName>
    </submittedName>
</protein>
<dbReference type="InterPro" id="IPR020449">
    <property type="entry name" value="Tscrpt_reg_AraC-type_HTH"/>
</dbReference>
<sequence>MSTVAPRRTLNKALAVKAQHATRALLNRCAGNTSWMQSNLLADASSMRAKASVWTHADATPVTWEATTPQNAYAVLLLLDDARLSLRSDAHALQERACDAGSYYVSRPGESVSVHCPGRCRALYVAVPVQLFWSADEASHACFSVGPARDALLLQLARTLLEMHGESREQALATQVMELFVDRLRHLRAAAAPVACAVRKTVLPQWRLQRVDDYVKAHLSEHITLNDMAAAAGLSPMHFAAQFRAATGFRPHHYLLLCRMEHAKQLMAEMPRSMLDVALEVGFHTQAHFTTVFKRLTGKTPSQWRVDTLRAQHV</sequence>
<dbReference type="Pfam" id="PF12833">
    <property type="entry name" value="HTH_18"/>
    <property type="match status" value="1"/>
</dbReference>
<dbReference type="InterPro" id="IPR009057">
    <property type="entry name" value="Homeodomain-like_sf"/>
</dbReference>
<evidence type="ECO:0000313" key="6">
    <source>
        <dbReference type="Proteomes" id="UP001430065"/>
    </source>
</evidence>
<dbReference type="PROSITE" id="PS00041">
    <property type="entry name" value="HTH_ARAC_FAMILY_1"/>
    <property type="match status" value="1"/>
</dbReference>
<accession>A0ABS2JS36</accession>
<dbReference type="SMART" id="SM00342">
    <property type="entry name" value="HTH_ARAC"/>
    <property type="match status" value="1"/>
</dbReference>
<reference evidence="5 6" key="1">
    <citation type="submission" date="2020-10" db="EMBL/GenBank/DDBJ databases">
        <title>Phylogeny of dyella-like bacteria.</title>
        <authorList>
            <person name="Fu J."/>
        </authorList>
    </citation>
    <scope>NUCLEOTIDE SEQUENCE [LARGE SCALE GENOMIC DNA]</scope>
    <source>
        <strain evidence="5 6">THG-B117</strain>
    </source>
</reference>
<dbReference type="InterPro" id="IPR018062">
    <property type="entry name" value="HTH_AraC-typ_CS"/>
</dbReference>
<dbReference type="EMBL" id="JADIKC010000005">
    <property type="protein sequence ID" value="MBM7121845.1"/>
    <property type="molecule type" value="Genomic_DNA"/>
</dbReference>